<dbReference type="CDD" id="cd11304">
    <property type="entry name" value="Cadherin_repeat"/>
    <property type="match status" value="4"/>
</dbReference>
<dbReference type="PRINTS" id="PR00205">
    <property type="entry name" value="CADHERIN"/>
</dbReference>
<organism evidence="22 23">
    <name type="scientific">Rhinolophus ferrumequinum</name>
    <name type="common">Greater horseshoe bat</name>
    <dbReference type="NCBI Taxonomy" id="59479"/>
    <lineage>
        <taxon>Eukaryota</taxon>
        <taxon>Metazoa</taxon>
        <taxon>Chordata</taxon>
        <taxon>Craniata</taxon>
        <taxon>Vertebrata</taxon>
        <taxon>Euteleostomi</taxon>
        <taxon>Mammalia</taxon>
        <taxon>Eutheria</taxon>
        <taxon>Laurasiatheria</taxon>
        <taxon>Chiroptera</taxon>
        <taxon>Yinpterochiroptera</taxon>
        <taxon>Rhinolophoidea</taxon>
        <taxon>Rhinolophidae</taxon>
        <taxon>Rhinolophinae</taxon>
        <taxon>Rhinolophus</taxon>
    </lineage>
</organism>
<dbReference type="AlphaFoldDB" id="A0A671FY44"/>
<dbReference type="GO" id="GO:0007043">
    <property type="term" value="P:cell-cell junction assembly"/>
    <property type="evidence" value="ECO:0007669"/>
    <property type="project" value="TreeGrafter"/>
</dbReference>
<dbReference type="InterPro" id="IPR002126">
    <property type="entry name" value="Cadherin-like_dom"/>
</dbReference>
<feature type="signal peptide" evidence="20">
    <location>
        <begin position="1"/>
        <end position="24"/>
    </location>
</feature>
<name>A0A671FY44_RHIFE</name>
<reference evidence="22" key="5">
    <citation type="submission" date="2025-09" db="UniProtKB">
        <authorList>
            <consortium name="Ensembl"/>
        </authorList>
    </citation>
    <scope>IDENTIFICATION</scope>
</reference>
<dbReference type="InterPro" id="IPR015919">
    <property type="entry name" value="Cadherin-like_sf"/>
</dbReference>
<dbReference type="GO" id="GO:0070097">
    <property type="term" value="F:delta-catenin binding"/>
    <property type="evidence" value="ECO:0007669"/>
    <property type="project" value="Ensembl"/>
</dbReference>
<dbReference type="FunCoup" id="A0A671FY44">
    <property type="interactions" value="3"/>
</dbReference>
<evidence type="ECO:0000256" key="10">
    <source>
        <dbReference type="ARBA" id="ARBA00022837"/>
    </source>
</evidence>
<dbReference type="GO" id="GO:0005737">
    <property type="term" value="C:cytoplasm"/>
    <property type="evidence" value="ECO:0007669"/>
    <property type="project" value="UniProtKB-SubCell"/>
</dbReference>
<dbReference type="Pfam" id="PF00028">
    <property type="entry name" value="Cadherin"/>
    <property type="match status" value="3"/>
</dbReference>
<reference evidence="22 23" key="2">
    <citation type="journal article" date="2018" name="Annu Rev Anim Biosci">
        <title>Bat Biology, Genomes, and the Bat1K Project: To Generate Chromosome-Level Genomes for All Living Bat Species.</title>
        <authorList>
            <person name="Teeling E.C."/>
            <person name="Vernes S.C."/>
            <person name="Davalos L.M."/>
            <person name="Ray D.A."/>
            <person name="Gilbert M.T.P."/>
            <person name="Myers E."/>
        </authorList>
    </citation>
    <scope>NUCLEOTIDE SEQUENCE</scope>
</reference>
<evidence type="ECO:0000256" key="20">
    <source>
        <dbReference type="SAM" id="SignalP"/>
    </source>
</evidence>
<reference evidence="23" key="3">
    <citation type="submission" date="2018-12" db="EMBL/GenBank/DDBJ databases">
        <title>G10K-VGP greater horseshoe bat female genome, primary haplotype.</title>
        <authorList>
            <person name="Teeling E."/>
            <person name="Myers G."/>
            <person name="Vernes S."/>
            <person name="Pippel M."/>
            <person name="Winkler S."/>
            <person name="Fedrigo O."/>
            <person name="Rhie A."/>
            <person name="Koren S."/>
            <person name="Phillippy A."/>
            <person name="Lewin H."/>
            <person name="Damas J."/>
            <person name="Howe K."/>
            <person name="Mountcastle J."/>
            <person name="Jarvis E.D."/>
        </authorList>
    </citation>
    <scope>NUCLEOTIDE SEQUENCE [LARGE SCALE GENOMIC DNA]</scope>
</reference>
<dbReference type="Ensembl" id="ENSRFET00010033110.1">
    <property type="protein sequence ID" value="ENSRFEP00010030530.1"/>
    <property type="gene ID" value="ENSRFEG00010020152.1"/>
</dbReference>
<dbReference type="OMA" id="MRSGSHP"/>
<evidence type="ECO:0000256" key="16">
    <source>
        <dbReference type="ARBA" id="ARBA00062925"/>
    </source>
</evidence>
<feature type="domain" description="Cadherin" evidence="21">
    <location>
        <begin position="163"/>
        <end position="272"/>
    </location>
</feature>
<keyword evidence="23" id="KW-1185">Reference proteome</keyword>
<evidence type="ECO:0000256" key="15">
    <source>
        <dbReference type="ARBA" id="ARBA00059993"/>
    </source>
</evidence>
<dbReference type="PROSITE" id="PS50268">
    <property type="entry name" value="CADHERIN_2"/>
    <property type="match status" value="4"/>
</dbReference>
<dbReference type="FunFam" id="2.60.40.60:FF:000031">
    <property type="entry name" value="Cadherin 3"/>
    <property type="match status" value="1"/>
</dbReference>
<dbReference type="GO" id="GO:0035710">
    <property type="term" value="P:CD4-positive, alpha-beta T cell activation"/>
    <property type="evidence" value="ECO:0007669"/>
    <property type="project" value="Ensembl"/>
</dbReference>
<dbReference type="GO" id="GO:0016339">
    <property type="term" value="P:calcium-dependent cell-cell adhesion via plasma membrane cell adhesion molecules"/>
    <property type="evidence" value="ECO:0007669"/>
    <property type="project" value="TreeGrafter"/>
</dbReference>
<dbReference type="GO" id="GO:0005509">
    <property type="term" value="F:calcium ion binding"/>
    <property type="evidence" value="ECO:0007669"/>
    <property type="project" value="UniProtKB-UniRule"/>
</dbReference>
<sequence length="816" mass="90357">AGMSARAHMLLQLLLLVLLPQVNMINSFQQENDDLTNQTQGESHQSLRRSKRRWIISTLELEEEDTGPFPKFVGELFNHMSENTSMYFISGPGVDEYPEIGLFSIEDHMNGKIYVHRPVDREKTPSFMVYLDVMDRTTGKIVDKSLIFHIKVRDVNDHAPQFPKEEFSIHVQENHAAGQPIFQMLTVDLDQENTPNSQVLYSLVSQMPLLKESGFRIDRTSGEIRLSGCLDYETAPRFTLLIRATDCGEPPLSSTATVHINVQEGNNHRPTFPQKEYKIQVPEGRVSQDVLRLPVQDGDTPFTPAWRATFNIMDGNEEGHFDIVTDPETNEGILNVIKPLDYESPPTRSLVIAVENEELLFSCDGGELRKPRRAADSATVSVQVTNANNPPVFHPETLVVSEVDGAAPGIHLGIFNATDPDRNANQIRYKLVRDPANWVTIDERSGAVVTRKQVDRESPYVNDSFYTIIVHAVDDGLPPGTGTGTLKLFLSDVNDNAPTLQPRSRYMEVCESAVTQPLLIEAEDADLEPYSEPFTFKLDTTGENAQATWQLGENQGRAVELFMLRSLPRGDYLVPLFIGDKQGLSQKQTVHVRVCSCASGLTCVMESSVTGAGLPVGVVAFLCAVFTVLAVTLLFLLLRCHFVPEAKRRRCPAHTEEGIQTLIVYSDESKALSTQVGSEVRSQATALLSNTTEVDNTLVGKAINEMLPSPVRTSDQAPIGLGTLARRDTLVPRRALEVRAGVMAEILQQKLCGMDVLEDDTDYLPHLYSEEGECDRAETLSSLAFSEQDLPLDLLDCLGSKATSLIELYSGSGVLS</sequence>
<dbReference type="GO" id="GO:0015630">
    <property type="term" value="C:microtubule cytoskeleton"/>
    <property type="evidence" value="ECO:0007669"/>
    <property type="project" value="Ensembl"/>
</dbReference>
<reference evidence="22" key="4">
    <citation type="submission" date="2025-08" db="UniProtKB">
        <authorList>
            <consortium name="Ensembl"/>
        </authorList>
    </citation>
    <scope>IDENTIFICATION</scope>
</reference>
<feature type="chain" id="PRO_5025635577" description="Cadherin-like protein 26" evidence="20">
    <location>
        <begin position="25"/>
        <end position="816"/>
    </location>
</feature>
<proteinExistence type="predicted"/>
<feature type="domain" description="Cadherin" evidence="21">
    <location>
        <begin position="273"/>
        <end position="393"/>
    </location>
</feature>
<evidence type="ECO:0000256" key="3">
    <source>
        <dbReference type="ARBA" id="ARBA00022475"/>
    </source>
</evidence>
<dbReference type="FunFam" id="2.60.40.60:FF:000095">
    <property type="entry name" value="Cadherin 13"/>
    <property type="match status" value="1"/>
</dbReference>
<evidence type="ECO:0000256" key="1">
    <source>
        <dbReference type="ARBA" id="ARBA00004251"/>
    </source>
</evidence>
<dbReference type="SMART" id="SM00112">
    <property type="entry name" value="CA"/>
    <property type="match status" value="4"/>
</dbReference>
<reference evidence="22 23" key="1">
    <citation type="journal article" date="2015" name="Annu Rev Anim Biosci">
        <title>The Genome 10K Project: a way forward.</title>
        <authorList>
            <person name="Koepfli K.P."/>
            <person name="Paten B."/>
            <person name="O'Brien S.J."/>
            <person name="Koepfli K.P."/>
            <person name="Paten B."/>
            <person name="Antunes A."/>
            <person name="Belov K."/>
            <person name="Bustamante C."/>
            <person name="Castoe T.A."/>
            <person name="Clawson H."/>
            <person name="Crawford A.J."/>
            <person name="Diekhans M."/>
            <person name="Distel D."/>
            <person name="Durbin R."/>
            <person name="Earl D."/>
            <person name="Fujita M.K."/>
            <person name="Gamble T."/>
            <person name="Georges A."/>
            <person name="Gemmell N."/>
            <person name="Gilbert M.T."/>
            <person name="Graves J.M."/>
            <person name="Green R.E."/>
            <person name="Hickey G."/>
            <person name="Jarvis E.D."/>
            <person name="Johnson W."/>
            <person name="Komissarov A."/>
            <person name="Korf I."/>
            <person name="Kuhn R."/>
            <person name="Larkin D.M."/>
            <person name="Lewin H."/>
            <person name="Lopez J.V."/>
            <person name="Ma J."/>
            <person name="Marques-Bonet T."/>
            <person name="Miller W."/>
            <person name="Murphy R."/>
            <person name="Pevzner P."/>
            <person name="Shapiro B."/>
            <person name="Steiner C."/>
            <person name="Tamazian G."/>
            <person name="Venkatesh B."/>
            <person name="Wang J."/>
            <person name="Wayne R."/>
            <person name="Wiley E."/>
            <person name="Yang H."/>
            <person name="Zhang G."/>
            <person name="Haussler D."/>
            <person name="Ryder O."/>
            <person name="O'Brien S.J."/>
        </authorList>
    </citation>
    <scope>NUCLEOTIDE SEQUENCE</scope>
</reference>
<evidence type="ECO:0000256" key="9">
    <source>
        <dbReference type="ARBA" id="ARBA00022737"/>
    </source>
</evidence>
<dbReference type="PROSITE" id="PS00232">
    <property type="entry name" value="CADHERIN_1"/>
    <property type="match status" value="2"/>
</dbReference>
<comment type="subcellular location">
    <subcellularLocation>
        <location evidence="1">Cell membrane</location>
        <topology evidence="1">Single-pass type I membrane protein</topology>
    </subcellularLocation>
    <subcellularLocation>
        <location evidence="2">Cytoplasm</location>
    </subcellularLocation>
</comment>
<evidence type="ECO:0000256" key="4">
    <source>
        <dbReference type="ARBA" id="ARBA00022490"/>
    </source>
</evidence>
<dbReference type="GO" id="GO:0007156">
    <property type="term" value="P:homophilic cell adhesion via plasma membrane adhesion molecules"/>
    <property type="evidence" value="ECO:0007669"/>
    <property type="project" value="InterPro"/>
</dbReference>
<evidence type="ECO:0000256" key="18">
    <source>
        <dbReference type="PROSITE-ProRule" id="PRU00043"/>
    </source>
</evidence>
<keyword evidence="8 20" id="KW-0732">Signal</keyword>
<dbReference type="InterPro" id="IPR020894">
    <property type="entry name" value="Cadherin_CS"/>
</dbReference>
<dbReference type="Gene3D" id="2.60.40.60">
    <property type="entry name" value="Cadherins"/>
    <property type="match status" value="5"/>
</dbReference>
<dbReference type="GO" id="GO:0016477">
    <property type="term" value="P:cell migration"/>
    <property type="evidence" value="ECO:0007669"/>
    <property type="project" value="TreeGrafter"/>
</dbReference>
<evidence type="ECO:0000313" key="23">
    <source>
        <dbReference type="Proteomes" id="UP000472240"/>
    </source>
</evidence>
<keyword evidence="12 19" id="KW-1133">Transmembrane helix</keyword>
<evidence type="ECO:0000256" key="17">
    <source>
        <dbReference type="ARBA" id="ARBA00069031"/>
    </source>
</evidence>
<evidence type="ECO:0000256" key="8">
    <source>
        <dbReference type="ARBA" id="ARBA00022729"/>
    </source>
</evidence>
<dbReference type="GO" id="GO:0034332">
    <property type="term" value="P:adherens junction organization"/>
    <property type="evidence" value="ECO:0007669"/>
    <property type="project" value="TreeGrafter"/>
</dbReference>
<evidence type="ECO:0000256" key="13">
    <source>
        <dbReference type="ARBA" id="ARBA00023136"/>
    </source>
</evidence>
<keyword evidence="11" id="KW-0130">Cell adhesion</keyword>
<keyword evidence="10 18" id="KW-0106">Calcium</keyword>
<feature type="domain" description="Cadherin" evidence="21">
    <location>
        <begin position="56"/>
        <end position="162"/>
    </location>
</feature>
<keyword evidence="4" id="KW-0963">Cytoplasm</keyword>
<dbReference type="FunFam" id="2.60.40.60:FF:000011">
    <property type="entry name" value="Cadherin 1"/>
    <property type="match status" value="1"/>
</dbReference>
<dbReference type="PANTHER" id="PTHR24027">
    <property type="entry name" value="CADHERIN-23"/>
    <property type="match status" value="1"/>
</dbReference>
<dbReference type="InterPro" id="IPR039808">
    <property type="entry name" value="Cadherin"/>
</dbReference>
<dbReference type="FunFam" id="2.60.40.60:FF:000019">
    <property type="entry name" value="Cadherin 2"/>
    <property type="match status" value="1"/>
</dbReference>
<keyword evidence="7" id="KW-0479">Metal-binding</keyword>
<dbReference type="Proteomes" id="UP000472240">
    <property type="component" value="Chromosome 23"/>
</dbReference>
<dbReference type="SUPFAM" id="SSF49313">
    <property type="entry name" value="Cadherin-like"/>
    <property type="match status" value="5"/>
</dbReference>
<dbReference type="GO" id="GO:0005178">
    <property type="term" value="F:integrin binding"/>
    <property type="evidence" value="ECO:0007669"/>
    <property type="project" value="Ensembl"/>
</dbReference>
<keyword evidence="14" id="KW-0325">Glycoprotein</keyword>
<evidence type="ECO:0000256" key="12">
    <source>
        <dbReference type="ARBA" id="ARBA00022989"/>
    </source>
</evidence>
<dbReference type="GO" id="GO:0005912">
    <property type="term" value="C:adherens junction"/>
    <property type="evidence" value="ECO:0007669"/>
    <property type="project" value="TreeGrafter"/>
</dbReference>
<keyword evidence="5" id="KW-0165">Cleavage on pair of basic residues</keyword>
<evidence type="ECO:0000256" key="19">
    <source>
        <dbReference type="SAM" id="Phobius"/>
    </source>
</evidence>
<accession>A0A671FY44</accession>
<evidence type="ECO:0000259" key="21">
    <source>
        <dbReference type="PROSITE" id="PS50268"/>
    </source>
</evidence>
<comment type="subunit">
    <text evidence="16">Homodimer. Component of a cadherin:catenin adhesion complex composed of at least of CDH26, beta-catenin/CTNNB1, alpha-catenin/CTNNA1 and p120 catenin/CTNND1.</text>
</comment>
<dbReference type="GO" id="GO:0000902">
    <property type="term" value="P:cell morphogenesis"/>
    <property type="evidence" value="ECO:0007669"/>
    <property type="project" value="TreeGrafter"/>
</dbReference>
<evidence type="ECO:0000256" key="2">
    <source>
        <dbReference type="ARBA" id="ARBA00004496"/>
    </source>
</evidence>
<dbReference type="GO" id="GO:0045294">
    <property type="term" value="F:alpha-catenin binding"/>
    <property type="evidence" value="ECO:0007669"/>
    <property type="project" value="Ensembl"/>
</dbReference>
<feature type="transmembrane region" description="Helical" evidence="19">
    <location>
        <begin position="612"/>
        <end position="638"/>
    </location>
</feature>
<evidence type="ECO:0000313" key="22">
    <source>
        <dbReference type="Ensembl" id="ENSRFEP00010030530.1"/>
    </source>
</evidence>
<evidence type="ECO:0000256" key="7">
    <source>
        <dbReference type="ARBA" id="ARBA00022723"/>
    </source>
</evidence>
<keyword evidence="9" id="KW-0677">Repeat</keyword>
<dbReference type="GO" id="GO:0044331">
    <property type="term" value="P:cell-cell adhesion mediated by cadherin"/>
    <property type="evidence" value="ECO:0007669"/>
    <property type="project" value="TreeGrafter"/>
</dbReference>
<dbReference type="GO" id="GO:0045296">
    <property type="term" value="F:cadherin binding"/>
    <property type="evidence" value="ECO:0007669"/>
    <property type="project" value="TreeGrafter"/>
</dbReference>
<dbReference type="PANTHER" id="PTHR24027:SF78">
    <property type="entry name" value="CADHERIN-LIKE PROTEIN 26"/>
    <property type="match status" value="1"/>
</dbReference>
<comment type="function">
    <text evidence="15">Cadherins are calcium-dependent cell adhesion proteins. They preferentially interact with themselves in a homophilic manner in connecting cells; cadherins may thus contribute to the sorting of heterogeneous cell types. Ligand for integrins alpha-E/beta-7, ITGAE:ITGAB7, alpha-4/beta-7, ITGA4:ITGAB7 and alpha-4/beta-1, ITGA4:ITGAB1 through which modulates CD4(+) T cells activation.</text>
</comment>
<feature type="domain" description="Cadherin" evidence="21">
    <location>
        <begin position="394"/>
        <end position="500"/>
    </location>
</feature>
<keyword evidence="6 19" id="KW-0812">Transmembrane</keyword>
<evidence type="ECO:0000256" key="11">
    <source>
        <dbReference type="ARBA" id="ARBA00022889"/>
    </source>
</evidence>
<dbReference type="GO" id="GO:0016342">
    <property type="term" value="C:catenin complex"/>
    <property type="evidence" value="ECO:0007669"/>
    <property type="project" value="TreeGrafter"/>
</dbReference>
<dbReference type="GeneTree" id="ENSGT00940000161589"/>
<dbReference type="InParanoid" id="A0A671FY44"/>
<gene>
    <name evidence="22" type="primary">CDH26</name>
</gene>
<dbReference type="FunFam" id="2.60.40.60:FF:000158">
    <property type="entry name" value="Dachsous cadherin-related 1"/>
    <property type="match status" value="1"/>
</dbReference>
<evidence type="ECO:0000256" key="6">
    <source>
        <dbReference type="ARBA" id="ARBA00022692"/>
    </source>
</evidence>
<keyword evidence="3" id="KW-1003">Cell membrane</keyword>
<evidence type="ECO:0000256" key="5">
    <source>
        <dbReference type="ARBA" id="ARBA00022685"/>
    </source>
</evidence>
<evidence type="ECO:0000256" key="14">
    <source>
        <dbReference type="ARBA" id="ARBA00023180"/>
    </source>
</evidence>
<keyword evidence="13 19" id="KW-0472">Membrane</keyword>
<dbReference type="GO" id="GO:0008013">
    <property type="term" value="F:beta-catenin binding"/>
    <property type="evidence" value="ECO:0007669"/>
    <property type="project" value="Ensembl"/>
</dbReference>
<protein>
    <recommendedName>
        <fullName evidence="17">Cadherin-like protein 26</fullName>
    </recommendedName>
</protein>